<proteinExistence type="predicted"/>
<feature type="transmembrane region" description="Helical" evidence="1">
    <location>
        <begin position="427"/>
        <end position="450"/>
    </location>
</feature>
<dbReference type="Proteomes" id="UP001477672">
    <property type="component" value="Unassembled WGS sequence"/>
</dbReference>
<dbReference type="RefSeq" id="WP_349216409.1">
    <property type="nucleotide sequence ID" value="NZ_JBBMFA010000098.1"/>
</dbReference>
<dbReference type="InterPro" id="IPR007409">
    <property type="entry name" value="Restrct_endonuc_type1_HsdR_N"/>
</dbReference>
<evidence type="ECO:0000259" key="2">
    <source>
        <dbReference type="Pfam" id="PF04313"/>
    </source>
</evidence>
<dbReference type="Gene3D" id="3.40.50.300">
    <property type="entry name" value="P-loop containing nucleotide triphosphate hydrolases"/>
    <property type="match status" value="1"/>
</dbReference>
<gene>
    <name evidence="3" type="ORF">WMO24_10555</name>
</gene>
<dbReference type="CDD" id="cd22332">
    <property type="entry name" value="HsdR_N"/>
    <property type="match status" value="1"/>
</dbReference>
<feature type="transmembrane region" description="Helical" evidence="1">
    <location>
        <begin position="383"/>
        <end position="407"/>
    </location>
</feature>
<name>A0ABV1GGT7_9FIRM</name>
<keyword evidence="3" id="KW-0378">Hydrolase</keyword>
<dbReference type="Gene3D" id="3.90.1570.50">
    <property type="match status" value="1"/>
</dbReference>
<dbReference type="Pfam" id="PF13347">
    <property type="entry name" value="MFS_2"/>
    <property type="match status" value="1"/>
</dbReference>
<feature type="domain" description="Restriction endonuclease type I HsdR N-terminal" evidence="2">
    <location>
        <begin position="118"/>
        <end position="208"/>
    </location>
</feature>
<evidence type="ECO:0000313" key="4">
    <source>
        <dbReference type="Proteomes" id="UP001477672"/>
    </source>
</evidence>
<dbReference type="GO" id="GO:0004519">
    <property type="term" value="F:endonuclease activity"/>
    <property type="evidence" value="ECO:0007669"/>
    <property type="project" value="UniProtKB-KW"/>
</dbReference>
<dbReference type="Pfam" id="PF04313">
    <property type="entry name" value="HSDR_N"/>
    <property type="match status" value="1"/>
</dbReference>
<dbReference type="PANTHER" id="PTHR42927:SF1">
    <property type="entry name" value="HELICASE SUPERFAMILY 1 AND 2 DOMAIN-CONTAINING PROTEIN"/>
    <property type="match status" value="1"/>
</dbReference>
<evidence type="ECO:0000256" key="1">
    <source>
        <dbReference type="SAM" id="Phobius"/>
    </source>
</evidence>
<comment type="caution">
    <text evidence="3">The sequence shown here is derived from an EMBL/GenBank/DDBJ whole genome shotgun (WGS) entry which is preliminary data.</text>
</comment>
<keyword evidence="3" id="KW-0255">Endonuclease</keyword>
<keyword evidence="3" id="KW-0540">Nuclease</keyword>
<reference evidence="3 4" key="1">
    <citation type="submission" date="2024-03" db="EMBL/GenBank/DDBJ databases">
        <title>Human intestinal bacterial collection.</title>
        <authorList>
            <person name="Pauvert C."/>
            <person name="Hitch T.C.A."/>
            <person name="Clavel T."/>
        </authorList>
    </citation>
    <scope>NUCLEOTIDE SEQUENCE [LARGE SCALE GENOMIC DNA]</scope>
    <source>
        <strain evidence="3 4">CLA-JM-H11</strain>
    </source>
</reference>
<keyword evidence="4" id="KW-1185">Reference proteome</keyword>
<organism evidence="3 4">
    <name type="scientific">Ruthenibacterium intestinale</name>
    <dbReference type="NCBI Taxonomy" id="3133163"/>
    <lineage>
        <taxon>Bacteria</taxon>
        <taxon>Bacillati</taxon>
        <taxon>Bacillota</taxon>
        <taxon>Clostridia</taxon>
        <taxon>Eubacteriales</taxon>
        <taxon>Oscillospiraceae</taxon>
        <taxon>Ruthenibacterium</taxon>
    </lineage>
</organism>
<dbReference type="SUPFAM" id="SSF52540">
    <property type="entry name" value="P-loop containing nucleoside triphosphate hydrolases"/>
    <property type="match status" value="1"/>
</dbReference>
<protein>
    <submittedName>
        <fullName evidence="3">Type I restriction endonuclease</fullName>
    </submittedName>
</protein>
<keyword evidence="1" id="KW-1133">Transmembrane helix</keyword>
<dbReference type="InterPro" id="IPR027417">
    <property type="entry name" value="P-loop_NTPase"/>
</dbReference>
<keyword evidence="1" id="KW-0812">Transmembrane</keyword>
<keyword evidence="1" id="KW-0472">Membrane</keyword>
<sequence>MAIETKEITFEQEIEYSLLDHGGYIKGNPHDYNREFAIDTKQLFRFLQDSQPVEWEKLCRKHGENVETGFLKKLYRDLDTYGTLYVLRHGVVDAPAKLSLCYFKPASGMNQTSQALYEKNILSITRQVHYSLKNENSIDVVLFINGLPVATVELKNPITGQTVENAKRQYMKDRDPRELLLSFKARCLVHFAVDTEEVWMTTKLNGLNTYFLPFNKGNNGGKGNPVGNSTYRTSYLWEEVLQKDSLLDIVQRFIHLQEDKKNPKKSVMIFPRYHQLDVVRKLVADVYANGTGHNYLIQHSAGSGKSNSISWLAHHLSNLHDKNDKVVFNSIIVITDRLVLDIKNVGGLPCSYVFMALFADVLDHLEWKTGFRIDGIAMSVYNIIAVAMVGVCTGVFNGWLAGAGYVAPEMVDGVTQAVSQSASVQNIIIFGFVGLEVFTGIILTVLLIFLSVEKNIGKKQAEIKSRREKGEGGQKA</sequence>
<dbReference type="PANTHER" id="PTHR42927">
    <property type="entry name" value="HELICASE SUPERFAMILY 1 AND 2 DOMAIN-CONTAINING PROTEIN"/>
    <property type="match status" value="1"/>
</dbReference>
<evidence type="ECO:0000313" key="3">
    <source>
        <dbReference type="EMBL" id="MEQ2520862.1"/>
    </source>
</evidence>
<dbReference type="EMBL" id="JBBMFA010000098">
    <property type="protein sequence ID" value="MEQ2520862.1"/>
    <property type="molecule type" value="Genomic_DNA"/>
</dbReference>
<accession>A0ABV1GGT7</accession>